<dbReference type="PANTHER" id="PTHR11709:SF394">
    <property type="entry name" value="FI03373P-RELATED"/>
    <property type="match status" value="1"/>
</dbReference>
<keyword evidence="3" id="KW-0186">Copper</keyword>
<keyword evidence="1" id="KW-0479">Metal-binding</keyword>
<evidence type="ECO:0000313" key="8">
    <source>
        <dbReference type="Proteomes" id="UP000245680"/>
    </source>
</evidence>
<dbReference type="Pfam" id="PF07731">
    <property type="entry name" value="Cu-oxidase_2"/>
    <property type="match status" value="1"/>
</dbReference>
<proteinExistence type="predicted"/>
<comment type="caution">
    <text evidence="7">The sequence shown here is derived from an EMBL/GenBank/DDBJ whole genome shotgun (WGS) entry which is preliminary data.</text>
</comment>
<feature type="domain" description="Plastocyanin-like" evidence="5">
    <location>
        <begin position="358"/>
        <end position="463"/>
    </location>
</feature>
<dbReference type="PROSITE" id="PS51318">
    <property type="entry name" value="TAT"/>
    <property type="match status" value="1"/>
</dbReference>
<dbReference type="RefSeq" id="WP_109812029.1">
    <property type="nucleotide sequence ID" value="NZ_QGKU01000038.1"/>
</dbReference>
<evidence type="ECO:0000256" key="2">
    <source>
        <dbReference type="ARBA" id="ARBA00023002"/>
    </source>
</evidence>
<dbReference type="InterPro" id="IPR006311">
    <property type="entry name" value="TAT_signal"/>
</dbReference>
<evidence type="ECO:0000313" key="7">
    <source>
        <dbReference type="EMBL" id="PWR02360.1"/>
    </source>
</evidence>
<dbReference type="InterPro" id="IPR001117">
    <property type="entry name" value="Cu-oxidase_2nd"/>
</dbReference>
<dbReference type="SUPFAM" id="SSF49503">
    <property type="entry name" value="Cupredoxins"/>
    <property type="match status" value="3"/>
</dbReference>
<feature type="domain" description="Plastocyanin-like" evidence="4">
    <location>
        <begin position="162"/>
        <end position="286"/>
    </location>
</feature>
<evidence type="ECO:0000256" key="3">
    <source>
        <dbReference type="ARBA" id="ARBA00023008"/>
    </source>
</evidence>
<evidence type="ECO:0000259" key="4">
    <source>
        <dbReference type="Pfam" id="PF00394"/>
    </source>
</evidence>
<dbReference type="AlphaFoldDB" id="A0A2V2LA76"/>
<dbReference type="PANTHER" id="PTHR11709">
    <property type="entry name" value="MULTI-COPPER OXIDASE"/>
    <property type="match status" value="1"/>
</dbReference>
<dbReference type="InterPro" id="IPR002355">
    <property type="entry name" value="Cu_oxidase_Cu_BS"/>
</dbReference>
<keyword evidence="8" id="KW-1185">Reference proteome</keyword>
<dbReference type="InterPro" id="IPR045087">
    <property type="entry name" value="Cu-oxidase_fam"/>
</dbReference>
<organism evidence="7 8">
    <name type="scientific">Meridianimarinicoccus roseus</name>
    <dbReference type="NCBI Taxonomy" id="2072018"/>
    <lineage>
        <taxon>Bacteria</taxon>
        <taxon>Pseudomonadati</taxon>
        <taxon>Pseudomonadota</taxon>
        <taxon>Alphaproteobacteria</taxon>
        <taxon>Rhodobacterales</taxon>
        <taxon>Paracoccaceae</taxon>
        <taxon>Meridianimarinicoccus</taxon>
    </lineage>
</organism>
<dbReference type="CDD" id="cd13861">
    <property type="entry name" value="CuRO_1_CumA_like"/>
    <property type="match status" value="1"/>
</dbReference>
<name>A0A2V2LA76_9RHOB</name>
<dbReference type="GO" id="GO:0005507">
    <property type="term" value="F:copper ion binding"/>
    <property type="evidence" value="ECO:0007669"/>
    <property type="project" value="InterPro"/>
</dbReference>
<dbReference type="EMBL" id="QGKU01000038">
    <property type="protein sequence ID" value="PWR02360.1"/>
    <property type="molecule type" value="Genomic_DNA"/>
</dbReference>
<protein>
    <submittedName>
        <fullName evidence="7">Copper oxidase</fullName>
    </submittedName>
</protein>
<feature type="domain" description="Plastocyanin-like" evidence="6">
    <location>
        <begin position="44"/>
        <end position="154"/>
    </location>
</feature>
<gene>
    <name evidence="7" type="ORF">DKT77_12535</name>
</gene>
<dbReference type="OrthoDB" id="9757546at2"/>
<dbReference type="Gene3D" id="2.60.40.420">
    <property type="entry name" value="Cupredoxins - blue copper proteins"/>
    <property type="match status" value="3"/>
</dbReference>
<dbReference type="InterPro" id="IPR008972">
    <property type="entry name" value="Cupredoxin"/>
</dbReference>
<dbReference type="InterPro" id="IPR011707">
    <property type="entry name" value="Cu-oxidase-like_N"/>
</dbReference>
<evidence type="ECO:0000259" key="6">
    <source>
        <dbReference type="Pfam" id="PF07732"/>
    </source>
</evidence>
<keyword evidence="2" id="KW-0560">Oxidoreductase</keyword>
<dbReference type="GO" id="GO:0016491">
    <property type="term" value="F:oxidoreductase activity"/>
    <property type="evidence" value="ECO:0007669"/>
    <property type="project" value="UniProtKB-KW"/>
</dbReference>
<dbReference type="PROSITE" id="PS00080">
    <property type="entry name" value="MULTICOPPER_OXIDASE2"/>
    <property type="match status" value="1"/>
</dbReference>
<dbReference type="Pfam" id="PF07732">
    <property type="entry name" value="Cu-oxidase_3"/>
    <property type="match status" value="1"/>
</dbReference>
<accession>A0A2V2LA76</accession>
<reference evidence="7 8" key="1">
    <citation type="submission" date="2018-05" db="EMBL/GenBank/DDBJ databases">
        <title>Rhodobacteraceae gen. nov., sp. nov. isolated from sea water.</title>
        <authorList>
            <person name="Ren Y."/>
        </authorList>
    </citation>
    <scope>NUCLEOTIDE SEQUENCE [LARGE SCALE GENOMIC DNA]</scope>
    <source>
        <strain evidence="7 8">TG-679</strain>
    </source>
</reference>
<sequence length="464" mass="50463">MTYSRRDILKIGAAAGLASAAPSHLLAQSSSGVALTAREASLQLAPPDYPQTSIWGFDGSMPGPMIRVRQGGRVTRRLVNELPQATSVHWHGVRIVNAMDGVAGLTQEAVAPAASFDIDFVAPDAGTYWYHAHNRSVEQVARGLYGALVVEEPEGPDVDRDEVLILDDWLLNPETAQIDPDFTSRHDRSHAGRVGNFIATNGQYGHSLDVRRHERLRLRLVNAANARIFELALAGLEGWVMALDGMPLDAPQPMSETILLGPGQRADLLVDVVAEQGETAYLVRVDNGEGFVQSAFPVIAASSGARRDAPEALPPNANMAPPDLSQARRVRLHMGGGAMGRLQSAQLNGERRTFRQLVDANQFWAFNDVVGMTDDPLADLALDEPVRLEIVNDTSFPHAMHLHGMHFREIAADGTLGPLRDTVLTFGGETREIVFSAHNPGDWLFHCHMLSHAASGMMTWVRVT</sequence>
<dbReference type="Pfam" id="PF00394">
    <property type="entry name" value="Cu-oxidase"/>
    <property type="match status" value="1"/>
</dbReference>
<dbReference type="InterPro" id="IPR011706">
    <property type="entry name" value="Cu-oxidase_C"/>
</dbReference>
<evidence type="ECO:0000259" key="5">
    <source>
        <dbReference type="Pfam" id="PF07731"/>
    </source>
</evidence>
<evidence type="ECO:0000256" key="1">
    <source>
        <dbReference type="ARBA" id="ARBA00022723"/>
    </source>
</evidence>
<dbReference type="Proteomes" id="UP000245680">
    <property type="component" value="Unassembled WGS sequence"/>
</dbReference>